<comment type="caution">
    <text evidence="1">The sequence shown here is derived from an EMBL/GenBank/DDBJ whole genome shotgun (WGS) entry which is preliminary data.</text>
</comment>
<organism evidence="1 2">
    <name type="scientific">Dioscorea alata</name>
    <name type="common">Purple yam</name>
    <dbReference type="NCBI Taxonomy" id="55571"/>
    <lineage>
        <taxon>Eukaryota</taxon>
        <taxon>Viridiplantae</taxon>
        <taxon>Streptophyta</taxon>
        <taxon>Embryophyta</taxon>
        <taxon>Tracheophyta</taxon>
        <taxon>Spermatophyta</taxon>
        <taxon>Magnoliopsida</taxon>
        <taxon>Liliopsida</taxon>
        <taxon>Dioscoreales</taxon>
        <taxon>Dioscoreaceae</taxon>
        <taxon>Dioscorea</taxon>
    </lineage>
</organism>
<accession>A0ACB7WD26</accession>
<reference evidence="2" key="1">
    <citation type="journal article" date="2022" name="Nat. Commun.">
        <title>Chromosome evolution and the genetic basis of agronomically important traits in greater yam.</title>
        <authorList>
            <person name="Bredeson J.V."/>
            <person name="Lyons J.B."/>
            <person name="Oniyinde I.O."/>
            <person name="Okereke N.R."/>
            <person name="Kolade O."/>
            <person name="Nnabue I."/>
            <person name="Nwadili C.O."/>
            <person name="Hribova E."/>
            <person name="Parker M."/>
            <person name="Nwogha J."/>
            <person name="Shu S."/>
            <person name="Carlson J."/>
            <person name="Kariba R."/>
            <person name="Muthemba S."/>
            <person name="Knop K."/>
            <person name="Barton G.J."/>
            <person name="Sherwood A.V."/>
            <person name="Lopez-Montes A."/>
            <person name="Asiedu R."/>
            <person name="Jamnadass R."/>
            <person name="Muchugi A."/>
            <person name="Goodstein D."/>
            <person name="Egesi C.N."/>
            <person name="Featherston J."/>
            <person name="Asfaw A."/>
            <person name="Simpson G.G."/>
            <person name="Dolezel J."/>
            <person name="Hendre P.S."/>
            <person name="Van Deynze A."/>
            <person name="Kumar P.L."/>
            <person name="Obidiegwu J.E."/>
            <person name="Bhattacharjee R."/>
            <person name="Rokhsar D.S."/>
        </authorList>
    </citation>
    <scope>NUCLEOTIDE SEQUENCE [LARGE SCALE GENOMIC DNA]</scope>
    <source>
        <strain evidence="2">cv. TDa95/00328</strain>
    </source>
</reference>
<gene>
    <name evidence="1" type="ORF">IHE45_04G073900</name>
</gene>
<sequence length="301" mass="33364">MAGFSEKELRALERRISNIAGHLLPVVPASLATRISPSPAAAKDSYHRVHGEVNAKEAVWSIACDDSGKEFMDIIYEKAVGEGIAKITINRPERRNAFRPQTIKELIRAFDDARDDSSIGVIILTGKGTKAFCSGGDQALRKSDGYVDYDSVGRLNVLDLQVQIRRLPKPVIAMVGSFDAGYGSSIMSRLVGPKKAREMWFLSRFYDAFEAEKMGLVNTVVPLEKLELETVKWCREILRNSPTAIRVLKSALNAADDGHAGLQELGGNATLIFYGTEEAQEGRTAYMERRRPDFSKFPRKP</sequence>
<dbReference type="EC" id="4.1.3.36" evidence="1"/>
<protein>
    <submittedName>
        <fullName evidence="1">Enoyl-CoA hydratase/isomerase protein</fullName>
        <ecNumber evidence="1">4.1.3.36</ecNumber>
    </submittedName>
</protein>
<dbReference type="Proteomes" id="UP000827976">
    <property type="component" value="Chromosome 4"/>
</dbReference>
<evidence type="ECO:0000313" key="1">
    <source>
        <dbReference type="EMBL" id="KAH7685961.1"/>
    </source>
</evidence>
<proteinExistence type="predicted"/>
<keyword evidence="1" id="KW-0456">Lyase</keyword>
<evidence type="ECO:0000313" key="2">
    <source>
        <dbReference type="Proteomes" id="UP000827976"/>
    </source>
</evidence>
<dbReference type="EMBL" id="CM037014">
    <property type="protein sequence ID" value="KAH7685961.1"/>
    <property type="molecule type" value="Genomic_DNA"/>
</dbReference>
<name>A0ACB7WD26_DIOAL</name>
<keyword evidence="2" id="KW-1185">Reference proteome</keyword>